<evidence type="ECO:0000313" key="2">
    <source>
        <dbReference type="Proteomes" id="UP000005959"/>
    </source>
</evidence>
<dbReference type="Proteomes" id="UP000005959">
    <property type="component" value="Unassembled WGS sequence"/>
</dbReference>
<accession>G9Y8Y6</accession>
<dbReference type="HOGENOM" id="CLU_3252333_0_0_6"/>
<sequence>MRPSPLALNKKKLTRAKKPKLRSVLHFDGYFNVEFSKYHRLL</sequence>
<dbReference type="EMBL" id="AGCI01000069">
    <property type="protein sequence ID" value="EHM41248.1"/>
    <property type="molecule type" value="Genomic_DNA"/>
</dbReference>
<evidence type="ECO:0000313" key="1">
    <source>
        <dbReference type="EMBL" id="EHM41248.1"/>
    </source>
</evidence>
<proteinExistence type="predicted"/>
<dbReference type="AlphaFoldDB" id="G9Y8Y6"/>
<reference evidence="1 2" key="1">
    <citation type="submission" date="2011-08" db="EMBL/GenBank/DDBJ databases">
        <authorList>
            <person name="Weinstock G."/>
            <person name="Sodergren E."/>
            <person name="Clifton S."/>
            <person name="Fulton L."/>
            <person name="Fulton B."/>
            <person name="Courtney L."/>
            <person name="Fronick C."/>
            <person name="Harrison M."/>
            <person name="Strong C."/>
            <person name="Farmer C."/>
            <person name="Delahaunty K."/>
            <person name="Markovic C."/>
            <person name="Hall O."/>
            <person name="Minx P."/>
            <person name="Tomlinson C."/>
            <person name="Mitreva M."/>
            <person name="Hou S."/>
            <person name="Chen J."/>
            <person name="Wollam A."/>
            <person name="Pepin K.H."/>
            <person name="Johnson M."/>
            <person name="Bhonagiri V."/>
            <person name="Zhang X."/>
            <person name="Suruliraj S."/>
            <person name="Warren W."/>
            <person name="Chinwalla A."/>
            <person name="Mardis E.R."/>
            <person name="Wilson R.K."/>
        </authorList>
    </citation>
    <scope>NUCLEOTIDE SEQUENCE [LARGE SCALE GENOMIC DNA]</scope>
    <source>
        <strain evidence="1 2">ATCC 51873</strain>
    </source>
</reference>
<organism evidence="1 2">
    <name type="scientific">Hafnia alvei ATCC 51873</name>
    <dbReference type="NCBI Taxonomy" id="1002364"/>
    <lineage>
        <taxon>Bacteria</taxon>
        <taxon>Pseudomonadati</taxon>
        <taxon>Pseudomonadota</taxon>
        <taxon>Gammaproteobacteria</taxon>
        <taxon>Enterobacterales</taxon>
        <taxon>Hafniaceae</taxon>
        <taxon>Hafnia</taxon>
    </lineage>
</organism>
<protein>
    <submittedName>
        <fullName evidence="1">Uncharacterized protein</fullName>
    </submittedName>
</protein>
<gene>
    <name evidence="1" type="ORF">HMPREF0454_03008</name>
</gene>
<name>G9Y8Y6_HAFAL</name>
<comment type="caution">
    <text evidence="1">The sequence shown here is derived from an EMBL/GenBank/DDBJ whole genome shotgun (WGS) entry which is preliminary data.</text>
</comment>